<dbReference type="EMBL" id="JAFIQS010000012">
    <property type="protein sequence ID" value="KAG5164203.1"/>
    <property type="molecule type" value="Genomic_DNA"/>
</dbReference>
<organism evidence="1">
    <name type="scientific">Psilocybe cubensis</name>
    <name type="common">Psychedelic mushroom</name>
    <name type="synonym">Stropharia cubensis</name>
    <dbReference type="NCBI Taxonomy" id="181762"/>
    <lineage>
        <taxon>Eukaryota</taxon>
        <taxon>Fungi</taxon>
        <taxon>Dikarya</taxon>
        <taxon>Basidiomycota</taxon>
        <taxon>Agaricomycotina</taxon>
        <taxon>Agaricomycetes</taxon>
        <taxon>Agaricomycetidae</taxon>
        <taxon>Agaricales</taxon>
        <taxon>Agaricineae</taxon>
        <taxon>Strophariaceae</taxon>
        <taxon>Psilocybe</taxon>
    </lineage>
</organism>
<sequence>MNLSAAIQASKPPDDHLIKEQREIRTKINALHDPITRRLSRETVSSIFLYALPDVWYLDDEDDYSAGCGDGDYDNVYVSDRVYGPLALGAVCQSWRKLAWNTPSLWTNIRIFFQRRPDLNDLQVVTEWLKRSGNLPLSIRLSEYNDSDSSDFEPSQRAVHNLFIDLVNQYSDRWRYLEFEGLPETTTLVGKDHNFAPFLRTLSVQYARDEGAIFGAMSGAKPRPTNVWARYCRFSALSIDWSHVTNISMTGIRLPECFMVLQASPQLTHCRWSIEESNDKSERLPPPPVLSSPKLHEALQIMHISGWKLPWPLKSGPTVFFDSFNFPGLTSYILDSIAVTIESLPLHLERSACAMTALTISYSKFHLTLDQLDYGHSKHDVDFLYLLANTSLPYDPQSNNDNFTVTLLPNLQSIKYMRKHGETWPTDCFWDCVPYIIGPIQQIHHPRGRPLKSIRIGWLNTGKELVPQVMRKETVLKLLEISAAGIVLDLTEKYSRHDLLKLSMNFHGIVPKV</sequence>
<protein>
    <recommendedName>
        <fullName evidence="2">F-box domain-containing protein</fullName>
    </recommendedName>
</protein>
<accession>A0A8H7XR42</accession>
<evidence type="ECO:0000313" key="1">
    <source>
        <dbReference type="EMBL" id="KAG5164203.1"/>
    </source>
</evidence>
<comment type="caution">
    <text evidence="1">The sequence shown here is derived from an EMBL/GenBank/DDBJ whole genome shotgun (WGS) entry which is preliminary data.</text>
</comment>
<name>A0A8H7XR42_PSICU</name>
<dbReference type="AlphaFoldDB" id="A0A8H7XR42"/>
<gene>
    <name evidence="1" type="ORF">JR316_010701</name>
</gene>
<reference evidence="1" key="1">
    <citation type="submission" date="2021-02" db="EMBL/GenBank/DDBJ databases">
        <title>Psilocybe cubensis genome.</title>
        <authorList>
            <person name="Mckernan K.J."/>
            <person name="Crawford S."/>
            <person name="Trippe A."/>
            <person name="Kane L.T."/>
            <person name="Mclaughlin S."/>
        </authorList>
    </citation>
    <scope>NUCLEOTIDE SEQUENCE [LARGE SCALE GENOMIC DNA]</scope>
    <source>
        <strain evidence="1">MGC-MH-2018</strain>
    </source>
</reference>
<evidence type="ECO:0008006" key="2">
    <source>
        <dbReference type="Google" id="ProtNLM"/>
    </source>
</evidence>
<proteinExistence type="predicted"/>